<proteinExistence type="predicted"/>
<feature type="transmembrane region" description="Helical" evidence="1">
    <location>
        <begin position="12"/>
        <end position="31"/>
    </location>
</feature>
<dbReference type="WBParaSite" id="TREG1_104130.1">
    <property type="protein sequence ID" value="TREG1_104130.1"/>
    <property type="gene ID" value="TREG1_104130"/>
</dbReference>
<name>A0AA85ITG7_TRIRE</name>
<keyword evidence="1" id="KW-0472">Membrane</keyword>
<evidence type="ECO:0000313" key="2">
    <source>
        <dbReference type="Proteomes" id="UP000050795"/>
    </source>
</evidence>
<reference evidence="3" key="2">
    <citation type="submission" date="2023-11" db="UniProtKB">
        <authorList>
            <consortium name="WormBaseParasite"/>
        </authorList>
    </citation>
    <scope>IDENTIFICATION</scope>
</reference>
<sequence>MCFFISIDGRLFSLSVNIFLYLTSSCVNSLISSFVYPIGVIGFACSLIASSFCVGDVLAIINDYNSSNNNIDNNNNPAVLEIFRNLFQYVSKSWCYSRLVYFSGIFPRVVFLYI</sequence>
<accession>A0AA85ITG7</accession>
<protein>
    <submittedName>
        <fullName evidence="3">Uncharacterized protein</fullName>
    </submittedName>
</protein>
<dbReference type="Proteomes" id="UP000050795">
    <property type="component" value="Unassembled WGS sequence"/>
</dbReference>
<keyword evidence="1" id="KW-1133">Transmembrane helix</keyword>
<reference evidence="2" key="1">
    <citation type="submission" date="2022-06" db="EMBL/GenBank/DDBJ databases">
        <authorList>
            <person name="Berger JAMES D."/>
            <person name="Berger JAMES D."/>
        </authorList>
    </citation>
    <scope>NUCLEOTIDE SEQUENCE [LARGE SCALE GENOMIC DNA]</scope>
</reference>
<evidence type="ECO:0000256" key="1">
    <source>
        <dbReference type="SAM" id="Phobius"/>
    </source>
</evidence>
<dbReference type="AlphaFoldDB" id="A0AA85ITG7"/>
<keyword evidence="2" id="KW-1185">Reference proteome</keyword>
<feature type="transmembrane region" description="Helical" evidence="1">
    <location>
        <begin position="37"/>
        <end position="61"/>
    </location>
</feature>
<evidence type="ECO:0000313" key="3">
    <source>
        <dbReference type="WBParaSite" id="TREG1_104130.1"/>
    </source>
</evidence>
<keyword evidence="1" id="KW-0812">Transmembrane</keyword>
<organism evidence="2 3">
    <name type="scientific">Trichobilharzia regenti</name>
    <name type="common">Nasal bird schistosome</name>
    <dbReference type="NCBI Taxonomy" id="157069"/>
    <lineage>
        <taxon>Eukaryota</taxon>
        <taxon>Metazoa</taxon>
        <taxon>Spiralia</taxon>
        <taxon>Lophotrochozoa</taxon>
        <taxon>Platyhelminthes</taxon>
        <taxon>Trematoda</taxon>
        <taxon>Digenea</taxon>
        <taxon>Strigeidida</taxon>
        <taxon>Schistosomatoidea</taxon>
        <taxon>Schistosomatidae</taxon>
        <taxon>Trichobilharzia</taxon>
    </lineage>
</organism>